<sequence>MEKDTIVPNWTCRATCLQRTGRGASSDGPYQKRTSVSFCLACFLAGLVGHVFLEEQVAPPAVSARFFLQGCFCFLWILRVVGENSNNERRFGMRCSTTLLDLLKVAKYFVCGCVKI</sequence>
<protein>
    <submittedName>
        <fullName evidence="2">Uncharacterized protein</fullName>
    </submittedName>
</protein>
<keyword evidence="1" id="KW-0812">Transmembrane</keyword>
<keyword evidence="3" id="KW-1185">Reference proteome</keyword>
<evidence type="ECO:0000313" key="2">
    <source>
        <dbReference type="EMBL" id="GIY69245.1"/>
    </source>
</evidence>
<accession>A0AAV4VH20</accession>
<feature type="transmembrane region" description="Helical" evidence="1">
    <location>
        <begin position="65"/>
        <end position="82"/>
    </location>
</feature>
<dbReference type="Proteomes" id="UP001054837">
    <property type="component" value="Unassembled WGS sequence"/>
</dbReference>
<keyword evidence="1" id="KW-1133">Transmembrane helix</keyword>
<evidence type="ECO:0000256" key="1">
    <source>
        <dbReference type="SAM" id="Phobius"/>
    </source>
</evidence>
<name>A0AAV4VH20_9ARAC</name>
<feature type="transmembrane region" description="Helical" evidence="1">
    <location>
        <begin position="35"/>
        <end position="53"/>
    </location>
</feature>
<keyword evidence="1" id="KW-0472">Membrane</keyword>
<dbReference type="AlphaFoldDB" id="A0AAV4VH20"/>
<comment type="caution">
    <text evidence="2">The sequence shown here is derived from an EMBL/GenBank/DDBJ whole genome shotgun (WGS) entry which is preliminary data.</text>
</comment>
<proteinExistence type="predicted"/>
<evidence type="ECO:0000313" key="3">
    <source>
        <dbReference type="Proteomes" id="UP001054837"/>
    </source>
</evidence>
<organism evidence="2 3">
    <name type="scientific">Caerostris darwini</name>
    <dbReference type="NCBI Taxonomy" id="1538125"/>
    <lineage>
        <taxon>Eukaryota</taxon>
        <taxon>Metazoa</taxon>
        <taxon>Ecdysozoa</taxon>
        <taxon>Arthropoda</taxon>
        <taxon>Chelicerata</taxon>
        <taxon>Arachnida</taxon>
        <taxon>Araneae</taxon>
        <taxon>Araneomorphae</taxon>
        <taxon>Entelegynae</taxon>
        <taxon>Araneoidea</taxon>
        <taxon>Araneidae</taxon>
        <taxon>Caerostris</taxon>
    </lineage>
</organism>
<dbReference type="EMBL" id="BPLQ01013027">
    <property type="protein sequence ID" value="GIY69245.1"/>
    <property type="molecule type" value="Genomic_DNA"/>
</dbReference>
<reference evidence="2 3" key="1">
    <citation type="submission" date="2021-06" db="EMBL/GenBank/DDBJ databases">
        <title>Caerostris darwini draft genome.</title>
        <authorList>
            <person name="Kono N."/>
            <person name="Arakawa K."/>
        </authorList>
    </citation>
    <scope>NUCLEOTIDE SEQUENCE [LARGE SCALE GENOMIC DNA]</scope>
</reference>
<gene>
    <name evidence="2" type="ORF">CDAR_5651</name>
</gene>